<reference evidence="1" key="2">
    <citation type="submission" date="2015-07" db="EMBL/GenBank/DDBJ databases">
        <authorList>
            <person name="Noorani M."/>
        </authorList>
    </citation>
    <scope>NUCLEOTIDE SEQUENCE</scope>
    <source>
        <strain evidence="1">Yugu1</strain>
    </source>
</reference>
<name>A0A368QK10_SETIT</name>
<proteinExistence type="predicted"/>
<dbReference type="EMBL" id="CM003530">
    <property type="protein sequence ID" value="RCV17620.1"/>
    <property type="molecule type" value="Genomic_DNA"/>
</dbReference>
<accession>A0A368QK10</accession>
<protein>
    <submittedName>
        <fullName evidence="1">Uncharacterized protein</fullName>
    </submittedName>
</protein>
<gene>
    <name evidence="1" type="ORF">SETIT_3G234800v2</name>
</gene>
<evidence type="ECO:0000313" key="1">
    <source>
        <dbReference type="EMBL" id="RCV17620.1"/>
    </source>
</evidence>
<dbReference type="AlphaFoldDB" id="A0A368QK10"/>
<reference evidence="1" key="1">
    <citation type="journal article" date="2012" name="Nat. Biotechnol.">
        <title>Reference genome sequence of the model plant Setaria.</title>
        <authorList>
            <person name="Bennetzen J.L."/>
            <person name="Schmutz J."/>
            <person name="Wang H."/>
            <person name="Percifield R."/>
            <person name="Hawkins J."/>
            <person name="Pontaroli A.C."/>
            <person name="Estep M."/>
            <person name="Feng L."/>
            <person name="Vaughn J.N."/>
            <person name="Grimwood J."/>
            <person name="Jenkins J."/>
            <person name="Barry K."/>
            <person name="Lindquist E."/>
            <person name="Hellsten U."/>
            <person name="Deshpande S."/>
            <person name="Wang X."/>
            <person name="Wu X."/>
            <person name="Mitros T."/>
            <person name="Triplett J."/>
            <person name="Yang X."/>
            <person name="Ye C.Y."/>
            <person name="Mauro-Herrera M."/>
            <person name="Wang L."/>
            <person name="Li P."/>
            <person name="Sharma M."/>
            <person name="Sharma R."/>
            <person name="Ronald P.C."/>
            <person name="Panaud O."/>
            <person name="Kellogg E.A."/>
            <person name="Brutnell T.P."/>
            <person name="Doust A.N."/>
            <person name="Tuskan G.A."/>
            <person name="Rokhsar D."/>
            <person name="Devos K.M."/>
        </authorList>
    </citation>
    <scope>NUCLEOTIDE SEQUENCE [LARGE SCALE GENOMIC DNA]</scope>
    <source>
        <strain evidence="1">Yugu1</strain>
    </source>
</reference>
<organism evidence="1">
    <name type="scientific">Setaria italica</name>
    <name type="common">Foxtail millet</name>
    <name type="synonym">Panicum italicum</name>
    <dbReference type="NCBI Taxonomy" id="4555"/>
    <lineage>
        <taxon>Eukaryota</taxon>
        <taxon>Viridiplantae</taxon>
        <taxon>Streptophyta</taxon>
        <taxon>Embryophyta</taxon>
        <taxon>Tracheophyta</taxon>
        <taxon>Spermatophyta</taxon>
        <taxon>Magnoliopsida</taxon>
        <taxon>Liliopsida</taxon>
        <taxon>Poales</taxon>
        <taxon>Poaceae</taxon>
        <taxon>PACMAD clade</taxon>
        <taxon>Panicoideae</taxon>
        <taxon>Panicodae</taxon>
        <taxon>Paniceae</taxon>
        <taxon>Cenchrinae</taxon>
        <taxon>Setaria</taxon>
    </lineage>
</organism>
<sequence length="147" mass="15818">MSLVAALMQDVISSLTNIVVPAHERQVPEEVVVTTSGSVATLVAPWCDTPEPEAEIGAVTILEVMAADVSSNPVLTTSLAVVPLITTDSEAHAEPLLAREMHLEDIYLIDDPLLNVDMVAGMMEMHPRIGAYVEVCLIRLLPLTHNL</sequence>